<feature type="signal peptide" evidence="16">
    <location>
        <begin position="1"/>
        <end position="32"/>
    </location>
</feature>
<feature type="domain" description="Cadherin" evidence="19">
    <location>
        <begin position="727"/>
        <end position="831"/>
    </location>
</feature>
<dbReference type="FunFam" id="2.60.40.60:FF:000032">
    <property type="entry name" value="FAT atypical cadherin 1"/>
    <property type="match status" value="1"/>
</dbReference>
<dbReference type="FunFam" id="2.60.40.60:FF:000033">
    <property type="entry name" value="FAT atypical cadherin 1"/>
    <property type="match status" value="1"/>
</dbReference>
<evidence type="ECO:0000259" key="17">
    <source>
        <dbReference type="PROSITE" id="PS50025"/>
    </source>
</evidence>
<dbReference type="FunFam" id="2.60.40.60:FF:000067">
    <property type="entry name" value="FAT atypical cadherin 1"/>
    <property type="match status" value="1"/>
</dbReference>
<dbReference type="InterPro" id="IPR015919">
    <property type="entry name" value="Cadherin-like_sf"/>
</dbReference>
<feature type="region of interest" description="Disordered" evidence="14">
    <location>
        <begin position="4357"/>
        <end position="4424"/>
    </location>
</feature>
<evidence type="ECO:0000256" key="2">
    <source>
        <dbReference type="ARBA" id="ARBA00022536"/>
    </source>
</evidence>
<dbReference type="FunFam" id="2.60.40.60:FF:000037">
    <property type="entry name" value="FAT atypical cadherin 1"/>
    <property type="match status" value="1"/>
</dbReference>
<feature type="domain" description="Cadherin" evidence="19">
    <location>
        <begin position="2929"/>
        <end position="3033"/>
    </location>
</feature>
<keyword evidence="10 13" id="KW-1015">Disulfide bond</keyword>
<dbReference type="PROSITE" id="PS00010">
    <property type="entry name" value="ASX_HYDROXYL"/>
    <property type="match status" value="1"/>
</dbReference>
<dbReference type="FunFam" id="2.60.40.60:FF:000021">
    <property type="entry name" value="FAT atypical cadherin 1"/>
    <property type="match status" value="2"/>
</dbReference>
<feature type="transmembrane region" description="Helical" evidence="15">
    <location>
        <begin position="4149"/>
        <end position="4169"/>
    </location>
</feature>
<dbReference type="PROSITE" id="PS50026">
    <property type="entry name" value="EGF_3"/>
    <property type="match status" value="3"/>
</dbReference>
<dbReference type="GO" id="GO:0009653">
    <property type="term" value="P:anatomical structure morphogenesis"/>
    <property type="evidence" value="ECO:0007669"/>
    <property type="project" value="UniProtKB-ARBA"/>
</dbReference>
<dbReference type="PROSITE" id="PS00232">
    <property type="entry name" value="CADHERIN_1"/>
    <property type="match status" value="14"/>
</dbReference>
<feature type="domain" description="Cadherin" evidence="19">
    <location>
        <begin position="3136"/>
        <end position="3236"/>
    </location>
</feature>
<feature type="region of interest" description="Disordered" evidence="14">
    <location>
        <begin position="4175"/>
        <end position="4201"/>
    </location>
</feature>
<feature type="domain" description="Cadherin" evidence="19">
    <location>
        <begin position="1364"/>
        <end position="1461"/>
    </location>
</feature>
<dbReference type="CDD" id="cd00110">
    <property type="entry name" value="LamG"/>
    <property type="match status" value="1"/>
</dbReference>
<dbReference type="FunFam" id="2.60.40.60:FF:000015">
    <property type="entry name" value="FAT atypical cadherin 1"/>
    <property type="match status" value="3"/>
</dbReference>
<dbReference type="FunFam" id="2.60.40.60:FF:000165">
    <property type="entry name" value="FAT atypical cadherin 3"/>
    <property type="match status" value="1"/>
</dbReference>
<feature type="domain" description="Cadherin" evidence="19">
    <location>
        <begin position="832"/>
        <end position="936"/>
    </location>
</feature>
<reference evidence="20" key="3">
    <citation type="submission" date="2025-09" db="UniProtKB">
        <authorList>
            <consortium name="Ensembl"/>
        </authorList>
    </citation>
    <scope>IDENTIFICATION</scope>
</reference>
<evidence type="ECO:0000256" key="1">
    <source>
        <dbReference type="ARBA" id="ARBA00004479"/>
    </source>
</evidence>
<dbReference type="FunFam" id="2.60.40.60:FF:000058">
    <property type="entry name" value="FAT atypical cadherin 3"/>
    <property type="match status" value="1"/>
</dbReference>
<dbReference type="GO" id="GO:0007156">
    <property type="term" value="P:homophilic cell adhesion via plasma membrane adhesion molecules"/>
    <property type="evidence" value="ECO:0007669"/>
    <property type="project" value="InterPro"/>
</dbReference>
<evidence type="ECO:0000256" key="14">
    <source>
        <dbReference type="SAM" id="MobiDB-lite"/>
    </source>
</evidence>
<evidence type="ECO:0000259" key="19">
    <source>
        <dbReference type="PROSITE" id="PS50268"/>
    </source>
</evidence>
<evidence type="ECO:0000256" key="10">
    <source>
        <dbReference type="ARBA" id="ARBA00023157"/>
    </source>
</evidence>
<dbReference type="SMART" id="SM00112">
    <property type="entry name" value="CA"/>
    <property type="match status" value="32"/>
</dbReference>
<feature type="domain" description="Cadherin" evidence="19">
    <location>
        <begin position="3237"/>
        <end position="3341"/>
    </location>
</feature>
<dbReference type="CDD" id="cd00054">
    <property type="entry name" value="EGF_CA"/>
    <property type="match status" value="4"/>
</dbReference>
<dbReference type="InterPro" id="IPR001791">
    <property type="entry name" value="Laminin_G"/>
</dbReference>
<keyword evidence="21" id="KW-1185">Reference proteome</keyword>
<evidence type="ECO:0000256" key="15">
    <source>
        <dbReference type="SAM" id="Phobius"/>
    </source>
</evidence>
<feature type="disulfide bond" evidence="13">
    <location>
        <begin position="4041"/>
        <end position="4050"/>
    </location>
</feature>
<feature type="chain" id="PRO_5034772388" evidence="16">
    <location>
        <begin position="33"/>
        <end position="4532"/>
    </location>
</feature>
<dbReference type="FunFam" id="2.60.40.60:FF:000013">
    <property type="entry name" value="Cadherin EGF LAG seven-pass G-type receptor"/>
    <property type="match status" value="3"/>
</dbReference>
<dbReference type="FunFam" id="2.60.40.60:FF:000065">
    <property type="entry name" value="FAT atypical cadherin 1"/>
    <property type="match status" value="1"/>
</dbReference>
<dbReference type="SUPFAM" id="SSF57196">
    <property type="entry name" value="EGF/Laminin"/>
    <property type="match status" value="3"/>
</dbReference>
<keyword evidence="11" id="KW-0325">Glycoprotein</keyword>
<feature type="domain" description="EGF-like" evidence="18">
    <location>
        <begin position="4014"/>
        <end position="4051"/>
    </location>
</feature>
<organism evidence="20 21">
    <name type="scientific">Scleropages formosus</name>
    <name type="common">Asian bonytongue</name>
    <name type="synonym">Osteoglossum formosum</name>
    <dbReference type="NCBI Taxonomy" id="113540"/>
    <lineage>
        <taxon>Eukaryota</taxon>
        <taxon>Metazoa</taxon>
        <taxon>Chordata</taxon>
        <taxon>Craniata</taxon>
        <taxon>Vertebrata</taxon>
        <taxon>Euteleostomi</taxon>
        <taxon>Actinopterygii</taxon>
        <taxon>Neopterygii</taxon>
        <taxon>Teleostei</taxon>
        <taxon>Osteoglossocephala</taxon>
        <taxon>Osteoglossomorpha</taxon>
        <taxon>Osteoglossiformes</taxon>
        <taxon>Osteoglossidae</taxon>
        <taxon>Scleropages</taxon>
    </lineage>
</organism>
<dbReference type="FunFam" id="2.60.40.60:FF:000039">
    <property type="entry name" value="FAT atypical cadherin 3"/>
    <property type="match status" value="1"/>
</dbReference>
<feature type="domain" description="EGF-like" evidence="18">
    <location>
        <begin position="4053"/>
        <end position="4089"/>
    </location>
</feature>
<name>A0A8D0CI44_SCLFO</name>
<dbReference type="InterPro" id="IPR001881">
    <property type="entry name" value="EGF-like_Ca-bd_dom"/>
</dbReference>
<protein>
    <submittedName>
        <fullName evidence="20">FAT atypical cadherin 3</fullName>
    </submittedName>
</protein>
<keyword evidence="3 15" id="KW-0812">Transmembrane</keyword>
<dbReference type="OrthoDB" id="6252479at2759"/>
<dbReference type="PROSITE" id="PS50268">
    <property type="entry name" value="CADHERIN_2"/>
    <property type="match status" value="32"/>
</dbReference>
<feature type="region of interest" description="Disordered" evidence="14">
    <location>
        <begin position="4477"/>
        <end position="4532"/>
    </location>
</feature>
<dbReference type="InterPro" id="IPR020894">
    <property type="entry name" value="Cadherin_CS"/>
</dbReference>
<feature type="domain" description="Cadherin" evidence="19">
    <location>
        <begin position="474"/>
        <end position="579"/>
    </location>
</feature>
<dbReference type="SUPFAM" id="SSF49313">
    <property type="entry name" value="Cadherin-like"/>
    <property type="match status" value="33"/>
</dbReference>
<gene>
    <name evidence="20" type="primary">FAT3</name>
    <name evidence="20" type="synonym">LOC108923731</name>
</gene>
<dbReference type="CDD" id="cd11304">
    <property type="entry name" value="Cadherin_repeat"/>
    <property type="match status" value="34"/>
</dbReference>
<dbReference type="PRINTS" id="PR00205">
    <property type="entry name" value="CADHERIN"/>
</dbReference>
<evidence type="ECO:0000259" key="18">
    <source>
        <dbReference type="PROSITE" id="PS50026"/>
    </source>
</evidence>
<dbReference type="SMART" id="SM00282">
    <property type="entry name" value="LamG"/>
    <property type="match status" value="1"/>
</dbReference>
<dbReference type="GO" id="GO:0005886">
    <property type="term" value="C:plasma membrane"/>
    <property type="evidence" value="ECO:0007669"/>
    <property type="project" value="InterPro"/>
</dbReference>
<dbReference type="GeneTree" id="ENSGT00940000154981"/>
<keyword evidence="5" id="KW-0677">Repeat</keyword>
<feature type="domain" description="Cadherin" evidence="19">
    <location>
        <begin position="1462"/>
        <end position="1567"/>
    </location>
</feature>
<dbReference type="InterPro" id="IPR002126">
    <property type="entry name" value="Cadherin-like_dom"/>
</dbReference>
<dbReference type="Gene3D" id="2.10.25.10">
    <property type="entry name" value="Laminin"/>
    <property type="match status" value="3"/>
</dbReference>
<feature type="domain" description="Cadherin" evidence="19">
    <location>
        <begin position="2711"/>
        <end position="2816"/>
    </location>
</feature>
<feature type="domain" description="Cadherin" evidence="19">
    <location>
        <begin position="3447"/>
        <end position="3551"/>
    </location>
</feature>
<feature type="domain" description="Cadherin" evidence="19">
    <location>
        <begin position="3034"/>
        <end position="3135"/>
    </location>
</feature>
<keyword evidence="9 15" id="KW-0472">Membrane</keyword>
<dbReference type="FunFam" id="2.60.40.60:FF:000061">
    <property type="entry name" value="FAT atypical cadherin 3"/>
    <property type="match status" value="2"/>
</dbReference>
<feature type="domain" description="EGF-like" evidence="18">
    <location>
        <begin position="4091"/>
        <end position="4127"/>
    </location>
</feature>
<dbReference type="InterPro" id="IPR000152">
    <property type="entry name" value="EGF-type_Asp/Asn_hydroxyl_site"/>
</dbReference>
<dbReference type="PANTHER" id="PTHR24026">
    <property type="entry name" value="FAT ATYPICAL CADHERIN-RELATED"/>
    <property type="match status" value="1"/>
</dbReference>
<dbReference type="Pfam" id="PF02210">
    <property type="entry name" value="Laminin_G_2"/>
    <property type="match status" value="1"/>
</dbReference>
<feature type="domain" description="Cadherin" evidence="19">
    <location>
        <begin position="378"/>
        <end position="473"/>
    </location>
</feature>
<feature type="domain" description="Cadherin" evidence="19">
    <location>
        <begin position="2817"/>
        <end position="2928"/>
    </location>
</feature>
<dbReference type="InterPro" id="IPR018097">
    <property type="entry name" value="EGF_Ca-bd_CS"/>
</dbReference>
<feature type="compositionally biased region" description="Pro residues" evidence="14">
    <location>
        <begin position="4405"/>
        <end position="4414"/>
    </location>
</feature>
<dbReference type="FunFam" id="2.60.40.60:FF:000053">
    <property type="entry name" value="FAT atypical cadherin 3"/>
    <property type="match status" value="1"/>
</dbReference>
<dbReference type="PROSITE" id="PS01187">
    <property type="entry name" value="EGF_CA"/>
    <property type="match status" value="1"/>
</dbReference>
<feature type="disulfide bond" evidence="13">
    <location>
        <begin position="4117"/>
        <end position="4126"/>
    </location>
</feature>
<dbReference type="InterPro" id="IPR000742">
    <property type="entry name" value="EGF"/>
</dbReference>
<evidence type="ECO:0000256" key="12">
    <source>
        <dbReference type="PROSITE-ProRule" id="PRU00043"/>
    </source>
</evidence>
<keyword evidence="2 13" id="KW-0245">EGF-like domain</keyword>
<feature type="domain" description="Cadherin" evidence="19">
    <location>
        <begin position="47"/>
        <end position="160"/>
    </location>
</feature>
<dbReference type="PROSITE" id="PS01186">
    <property type="entry name" value="EGF_2"/>
    <property type="match status" value="1"/>
</dbReference>
<comment type="subcellular location">
    <subcellularLocation>
        <location evidence="1">Membrane</location>
        <topology evidence="1">Single-pass type I membrane protein</topology>
    </subcellularLocation>
</comment>
<feature type="compositionally biased region" description="Basic and acidic residues" evidence="14">
    <location>
        <begin position="4515"/>
        <end position="4532"/>
    </location>
</feature>
<reference evidence="20" key="2">
    <citation type="submission" date="2025-08" db="UniProtKB">
        <authorList>
            <consortium name="Ensembl"/>
        </authorList>
    </citation>
    <scope>IDENTIFICATION</scope>
</reference>
<dbReference type="GO" id="GO:0005509">
    <property type="term" value="F:calcium ion binding"/>
    <property type="evidence" value="ECO:0007669"/>
    <property type="project" value="UniProtKB-UniRule"/>
</dbReference>
<evidence type="ECO:0000256" key="4">
    <source>
        <dbReference type="ARBA" id="ARBA00022729"/>
    </source>
</evidence>
<dbReference type="FunFam" id="2.60.40.60:FF:000026">
    <property type="entry name" value="FAT atypical cadherin 1"/>
    <property type="match status" value="2"/>
</dbReference>
<feature type="domain" description="Cadherin" evidence="19">
    <location>
        <begin position="1149"/>
        <end position="1255"/>
    </location>
</feature>
<feature type="domain" description="Cadherin" evidence="19">
    <location>
        <begin position="588"/>
        <end position="672"/>
    </location>
</feature>
<dbReference type="SMART" id="SM00179">
    <property type="entry name" value="EGF_CA"/>
    <property type="match status" value="3"/>
</dbReference>
<dbReference type="FunFam" id="2.60.40.60:FF:000071">
    <property type="entry name" value="FAT atypical cadherin 1"/>
    <property type="match status" value="1"/>
</dbReference>
<dbReference type="Ensembl" id="ENSSFOT00015051394.1">
    <property type="protein sequence ID" value="ENSSFOP00015071493.1"/>
    <property type="gene ID" value="ENSSFOG00015011516.2"/>
</dbReference>
<evidence type="ECO:0000256" key="11">
    <source>
        <dbReference type="ARBA" id="ARBA00023180"/>
    </source>
</evidence>
<dbReference type="PANTHER" id="PTHR24026:SF136">
    <property type="entry name" value="PROTOCADHERIN-23"/>
    <property type="match status" value="1"/>
</dbReference>
<dbReference type="FunFam" id="2.60.40.60:FF:000059">
    <property type="entry name" value="FAT atypical cadherin 3"/>
    <property type="match status" value="1"/>
</dbReference>
<feature type="disulfide bond" evidence="13">
    <location>
        <begin position="4079"/>
        <end position="4088"/>
    </location>
</feature>
<dbReference type="InterPro" id="IPR013320">
    <property type="entry name" value="ConA-like_dom_sf"/>
</dbReference>
<dbReference type="FunFam" id="2.10.25.10:FF:000247">
    <property type="entry name" value="Delta/notch like EGF repeat containing"/>
    <property type="match status" value="1"/>
</dbReference>
<dbReference type="Proteomes" id="UP000694397">
    <property type="component" value="Chromosome 3"/>
</dbReference>
<accession>A0A8D0CI44</accession>
<feature type="domain" description="Cadherin" evidence="19">
    <location>
        <begin position="161"/>
        <end position="268"/>
    </location>
</feature>
<evidence type="ECO:0000256" key="9">
    <source>
        <dbReference type="ARBA" id="ARBA00023136"/>
    </source>
</evidence>
<feature type="domain" description="Laminin G" evidence="17">
    <location>
        <begin position="3832"/>
        <end position="4011"/>
    </location>
</feature>
<reference evidence="20 21" key="1">
    <citation type="submission" date="2019-04" db="EMBL/GenBank/DDBJ databases">
        <authorList>
            <consortium name="Wellcome Sanger Institute Data Sharing"/>
        </authorList>
    </citation>
    <scope>NUCLEOTIDE SEQUENCE [LARGE SCALE GENOMIC DNA]</scope>
</reference>
<dbReference type="Pfam" id="PF00028">
    <property type="entry name" value="Cadherin"/>
    <property type="match status" value="28"/>
</dbReference>
<dbReference type="FunFam" id="2.60.40.60:FF:000064">
    <property type="entry name" value="FAT atypical cadherin 1"/>
    <property type="match status" value="1"/>
</dbReference>
<dbReference type="Pfam" id="PF00008">
    <property type="entry name" value="EGF"/>
    <property type="match status" value="1"/>
</dbReference>
<feature type="domain" description="Cadherin" evidence="19">
    <location>
        <begin position="1901"/>
        <end position="1984"/>
    </location>
</feature>
<dbReference type="FunFam" id="2.60.40.60:FF:000041">
    <property type="entry name" value="FAT atypical cadherin 1"/>
    <property type="match status" value="1"/>
</dbReference>
<keyword evidence="4 16" id="KW-0732">Signal</keyword>
<evidence type="ECO:0000256" key="7">
    <source>
        <dbReference type="ARBA" id="ARBA00022889"/>
    </source>
</evidence>
<feature type="domain" description="Cadherin" evidence="19">
    <location>
        <begin position="2087"/>
        <end position="2188"/>
    </location>
</feature>
<keyword evidence="8 15" id="KW-1133">Transmembrane helix</keyword>
<feature type="compositionally biased region" description="Pro residues" evidence="14">
    <location>
        <begin position="4189"/>
        <end position="4200"/>
    </location>
</feature>
<evidence type="ECO:0000256" key="5">
    <source>
        <dbReference type="ARBA" id="ARBA00022737"/>
    </source>
</evidence>
<feature type="domain" description="Cadherin" evidence="19">
    <location>
        <begin position="2189"/>
        <end position="2289"/>
    </location>
</feature>
<feature type="domain" description="Cadherin" evidence="19">
    <location>
        <begin position="1771"/>
        <end position="1885"/>
    </location>
</feature>
<feature type="domain" description="Cadherin" evidence="19">
    <location>
        <begin position="3342"/>
        <end position="3446"/>
    </location>
</feature>
<dbReference type="GO" id="GO:0007399">
    <property type="term" value="P:nervous system development"/>
    <property type="evidence" value="ECO:0007669"/>
    <property type="project" value="UniProtKB-ARBA"/>
</dbReference>
<dbReference type="GO" id="GO:0120025">
    <property type="term" value="C:plasma membrane bounded cell projection"/>
    <property type="evidence" value="ECO:0007669"/>
    <property type="project" value="UniProtKB-ARBA"/>
</dbReference>
<keyword evidence="7" id="KW-0130">Cell adhesion</keyword>
<dbReference type="FunFam" id="2.60.40.60:FF:000080">
    <property type="entry name" value="FAT atypical cadherin 1"/>
    <property type="match status" value="1"/>
</dbReference>
<feature type="domain" description="Cadherin" evidence="19">
    <location>
        <begin position="2603"/>
        <end position="2710"/>
    </location>
</feature>
<proteinExistence type="predicted"/>
<dbReference type="FunFam" id="2.60.40.60:FF:000052">
    <property type="entry name" value="FAT atypical cadherin 1"/>
    <property type="match status" value="1"/>
</dbReference>
<dbReference type="PROSITE" id="PS50025">
    <property type="entry name" value="LAM_G_DOMAIN"/>
    <property type="match status" value="1"/>
</dbReference>
<evidence type="ECO:0000256" key="8">
    <source>
        <dbReference type="ARBA" id="ARBA00022989"/>
    </source>
</evidence>
<feature type="domain" description="Cadherin" evidence="19">
    <location>
        <begin position="1568"/>
        <end position="1672"/>
    </location>
</feature>
<feature type="domain" description="Cadherin" evidence="19">
    <location>
        <begin position="1673"/>
        <end position="1770"/>
    </location>
</feature>
<evidence type="ECO:0000313" key="20">
    <source>
        <dbReference type="Ensembl" id="ENSSFOP00015071493.1"/>
    </source>
</evidence>
<feature type="compositionally biased region" description="Acidic residues" evidence="14">
    <location>
        <begin position="4384"/>
        <end position="4394"/>
    </location>
</feature>
<dbReference type="Gene3D" id="2.60.120.200">
    <property type="match status" value="1"/>
</dbReference>
<evidence type="ECO:0000256" key="6">
    <source>
        <dbReference type="ARBA" id="ARBA00022837"/>
    </source>
</evidence>
<feature type="domain" description="Cadherin" evidence="19">
    <location>
        <begin position="1256"/>
        <end position="1362"/>
    </location>
</feature>
<dbReference type="FunFam" id="2.60.40.60:FF:000066">
    <property type="entry name" value="FAT atypical cadherin 1"/>
    <property type="match status" value="1"/>
</dbReference>
<evidence type="ECO:0000256" key="16">
    <source>
        <dbReference type="SAM" id="SignalP"/>
    </source>
</evidence>
<feature type="domain" description="Cadherin" evidence="19">
    <location>
        <begin position="2397"/>
        <end position="2498"/>
    </location>
</feature>
<evidence type="ECO:0000313" key="21">
    <source>
        <dbReference type="Proteomes" id="UP000694397"/>
    </source>
</evidence>
<evidence type="ECO:0000256" key="3">
    <source>
        <dbReference type="ARBA" id="ARBA00022692"/>
    </source>
</evidence>
<sequence>MTVERESWAGLRTCLLCLSLSFPLLLLPYSHCQVSQEPALGLSFRFTHSLYNATIYENSAARTYLSSEVRMGITLTVRFWEIAYRISAGDDEGLFETEDYTVGDFCFLRIRIRGGSSEILNREVKDTFVLTVIATSADGLQASTVVSVRVLDTNDLRPLFAPTTYSVTLLDSASLGTSVTQVTATDADAGSNGELYYFFKEKTEFFAIHPTSGVVFLSAQVSTGHQVTHELEVLAVDRGMKLYGEDGIGSMAKLFVRIERINEYAPTLTVVTRAPSWQEKDPVLAEITVDDLDDGLNGEIEWVSIIAGDPLELLSLDRLAVGNEYKIIMSELVDWDQYPYGWNLTLQAKDRGSPPKFSELYEVQLSFQRPQPIQLKFEKELYEVTLNEISPPGSFVETLKISPEPSGARYMLSPNPDSTYFKINTLTGVITTGCFLTTVNQEVFQLEVIEVKTTLRTKVRVIIQDANDNTPVFTQPSYRGTVNESSQTGTVVLMVSAVDDDKGENACITYSISSLQPLPFTMDQSTGELKVSEELDYESLPEIYTFIVRASDWGSPYRRESEVNVTVHLQNINDNKPLFERTDCRGVISRDFPVGQPIITMSAIDIDEPESITYKIFSGNDQDFFNLNPNSGVLSLRRSLVTTNPRNGVFILEVVASDGESLSEPTSVNISVVRGRMSSKSLNCKETRVAQKLVEKLLKKTRADSRSRVEEGFTDLFSVNRLTPQFESLPSEIRVREDLAIGTSVYRVRAFDGDTGFNGKILFAISDGNKDSCFRIDMESGLITVLLPMDREKTDRYVLNLTIYDMGLPQRFTWRLLAVNVEDANDNAPQFVQDGYRTAISENAAIGTEVIQVKATDKDLGQNGQVYYTLLTSAIEFIINQTTGMINVARQLDRESIPTFTLKVEARDRAEIGNQRFSVTTVNIILEDVNDCPPSFIPKSYNARVPEDLPMGTVIAWLEAQDPDLGAGGQIRYSLADDYDGKFEVHRDSGTVQVAGELDYEIRQFYNLTVLANDHGQPTSLRSISFIEVEVVDVNENLYAPYFADFSLRGSVKENSRVGTSVLRIVARDDDKGRDGTVRYSIKGGSGLGRFSIDEETGIIYTMDTLDHEMEDSYWLTVYATDRGVVPLYSIVEVYIQVEDVNDNAPLTSEPIYHPTVMENSPKDVHVLQVHARDLDATVTTDQLSYRISSGNPQNFFTINTKTGLITTTSRKLDREQQDEHFLEVTVSDGGQSPRQSTVWVMVHVLDENDNEPYFPEKMYQIKLPERGRSKRGDPVYRVFACDRDIGPNANLSYSIVDGNEGGRFFIDPLTAVVLTRRTVTAGSFDLLTIKATDGGNPAMSSTAQLLIEWIRKPMPSPLPLLFSEPYYNFTILESVQVSAVVGIVSMQQSATPLWFDITGEGYSSQFDIERGVGAIVVAVPLDAELQSLYAMTVTVTDGTTIASAQVYITVLDANDNTPTFSQPTYFIAVSEDTPADTEVFRAQASDPDGRSKLSYSIHSSVDPASMRLFRIVPGTGALYTADRLDYESRSQHILTIMVKDQEFPYRRDLARILVAVEDANDHAPYFTRTIYEGTVFESAAVGTVVLKVTALDRDKEKNGELLYSIEAGNIGNTFSMDPITGVISVTRELDLTSVGQYIITVRATDCGSPPMGAVATVRISVTLSESSSPKFLQKEYHAEVKENMAAGTFVMVISAVSRSAITYDIKQGDEQGNFRINQFTGVITTRRPLDYESVISYVLTMQAYNMAGMVSNITVNIQVVDENDNAPVFQQLQYVGSISEAAPINSVILNVEDGAPLVLRATDADKNQNALLVYQIVDDIARTFFTVDSGTGSLRTTGNLDYDTCSKFFFTVQVRDSGQPQLTADSFVEVTVQVLNINDSPPKFLLDSYETVLLLPTCIGAEVLQVSANDPDMSDPMGLTYTLTDRSLQHFALDPENGILTVKNSNFSKDRYRFNVEASDGKFRSMTLVTVMVREAMDGGLIFLQQQYSCSVEENSGSVTTVAVVNAVGNRLNEPIRYSLLNSGKRFQIKSTSGVIQTTGVQFDREEQEIYELVVEASREQDRLRVARTTVIVQVDDVNDNPPVFVGLPYYAAVQVEAEPGSPIFWVSAIDQDKGVNGQVSYFLKEEHQHFDVNRVTGEFTLKKQLEVDLSNLEFRVVVFAKDGGNPPLLTAVEFPITVVNKAMPVFEKSFYGISVNEDIVVRTPILSISAASPAGEKVIYTIVDGDPSAQFCIGFDTGVISVLYPLDYEGNPYYRLTIRATDTLSGARAEVDVDIAVLDVNDNPPEFEKTSYKASLSEASMIGTPVLQVVAKDIDSEKNNNVRYQILSEVYSSTDYFHIDSSSGLIFTGRLLDYELIQQCNFIVRATDNGFPMLSSEVLVTVTIEDMNDNPPMFTQQLYEAHVSELAPKGHFVTCIQALDMDKLDAERLRYSILSGNEKANFAIHKETGIISLSSQRRQGMQQLYILNVSVSDGIFTSMAQVHIRILEANHYSPVFSQRFYLAQIRENSPVGSKVVQLRATDEDSGIYGQLTYCFVNDLGKDQFSIDTSGQILTTGKLDRENAANKDIVLTVMALDGGGRASFCSVRVILVDENDSSPRFKATEYRASVKSSVNRGFPVIQIQATDQDDGINGKVTYSLYSEARVPVVDILEIDPDNGWIITKGSFSHLKNTVLSFFAKAADGGTPMKHSLVSVYVHVLPPDAPIPSFTQPQYSFTVPEDTPVGTALGSVHLAPSQPAFFSLIGGETVDSNRGGVFMVERETGVIRLVKPLDHEAIEVFRFKVSATTKPAQLESVSIVEVEVKVLDLNDNAPSFETGSYEAVVMEGMPIGTRVIQVRALDPDWGSNGQVTYSLDSPGNLEIEQFMAEFTIDSKTGWITTLKELDYETCPSFTFTVVAADLGEITSRSSTTVVTVAVYDINDNPPSFEKSYYRGAVIESDLPGEAVAVLSTRDKDSADINRRVTFHITGGNPRGAFGLGLVQGDWKIYVGRQLDREEQDLYLINVTATDGLFVTQAVVEVTVMDSNDNSPVCEQAVYSASFPEGIPLNRVILTVGATDADIGPSAEIQYSLFGIGVEDFHMDANTGDLKTASVIDRERTPSYKLIAQATDGGGLFCRSKILLTILDVNDSPPIFSAKRYTASIYESATPKALLTRMQAYDPDEGINRKIAYSLVDSADGVFSIDEVMGIVVLEKTLDRELRSSYSVTVQATDGALSTLADLDITVLDVNDNPPVFQGRDYVATVPEDVPVGTEVLRVYATSADIGANAEIYYTFRSGNELEKFQISNTKGTISVSEALDFEVCKEYFLVVEAWDGGIPPLSAVATVTISVTDVNDNAPRFSKDLYNVIIAEDASIGQSVIRLQTEDMDGELNGQVTYFIVNGDDRSHFSVESATGLMRVNKQLDRETMFSYSLTVQALDSGSPVLSSIATVNIEVSDVNDNPPLITPTNSSISIQFSRPLGSNILQLSVTDNDTPLNGPPFEFRIISGNEGDSFAVDQGGMLRTNQFFGRDVVREYSIQVQVTDSGKPPLSSTTFIFVRITGDNLYRPEAFPLEIYIVIAGDEFPGGIVGRIHATDRDEDDVLSFSQKFQQKSLFKINRQDGRIVALAGLRPGRYLLNATVSDGRYSITVDVSVIVERATPWALRDAVAVRFEAVAPEDFVQLHFSDFRSALLDLVGIPKRDPCHVLSIQPVPGSYGRLDVLLAVEEEDGAFMAAEQLAWKIGASREQLEGALRISAILEQGCPKLQCGEQWCEHRLSLEPNALVTYSTPKTSFVSPRFSCTCKGGSCPTLPKFCQAQPCPGDMQCVDREGSKVPYSCQCPPAKLRECAGYSSLTFTGNSYIKYRVFDKPKASTFKVGLRIRTLQSRGIVMYTRAEPCSLLKVKLWFQWDCEDNMEGMGIPGRPVNDGSWHSVSLELSRDITVLTLDDSYVERRRRRLPVRPWPLGTDGTIFFGAQVLPPDPAQGRGPQALDGFQGCVDALVLNSNEMPLQNKRSRYAEVTGLTELKLGCMLSPDPCQTDPCQNGGRCSSVPSGGEYCLCSPQFTGERCEAKVTACDLNPCQNGATCQSMGDSFLCVCQSGFTGLTCEEDIDECESEACENGVACVNVPGAFYCNCTPQFEGPSCGPPATPDPNTKAEPLPYMGRDELIGIAALLCVTFLLLALLIAFRRKISSHKSRPQDEDTPTHPSSPVPPSPAPIPLHNSEWILSKTVHVGSGGPCEPFDPCGLYLEPEGPPRVMVRPTSHSVPWLGSVGGQDDAAGEQAESTCIPPDSQGVAVCSVAPNLPPTPAGQPEEGFLESFWEDAHSSFSGATDAEQNIYQEWNGPRDREMAHQWEASEWMSHSYLPGADDVPGYEAGGISLAGPEDNQWELGSDHYLSGYDTDSDTDLEDEEHNSHLQHPCFLPLPPHPPKNPPDESHYDTLPATRSISMPVDPRGDFWSDSWRGREEVYPACCSWHGPGAESVREGNLLASLPLSSRSAPSSPSPSEGGANSLLETVGLSHLKRGGCGLFERMGDSSPEKADDHQTRRQ</sequence>
<feature type="domain" description="Cadherin" evidence="19">
    <location>
        <begin position="2499"/>
        <end position="2602"/>
    </location>
</feature>
<dbReference type="FunFam" id="2.60.40.60:FF:000084">
    <property type="entry name" value="FAT atypical cadherin 3"/>
    <property type="match status" value="1"/>
</dbReference>
<dbReference type="SMART" id="SM00181">
    <property type="entry name" value="EGF"/>
    <property type="match status" value="4"/>
</dbReference>
<dbReference type="FunFam" id="2.60.40.60:FF:000024">
    <property type="entry name" value="FAT atypical cadherin 3"/>
    <property type="match status" value="1"/>
</dbReference>
<dbReference type="Gene3D" id="2.60.40.60">
    <property type="entry name" value="Cadherins"/>
    <property type="match status" value="32"/>
</dbReference>
<comment type="caution">
    <text evidence="13">Lacks conserved residue(s) required for the propagation of feature annotation.</text>
</comment>
<dbReference type="SUPFAM" id="SSF49899">
    <property type="entry name" value="Concanavalin A-like lectins/glucanases"/>
    <property type="match status" value="1"/>
</dbReference>
<feature type="domain" description="Cadherin" evidence="19">
    <location>
        <begin position="2290"/>
        <end position="2396"/>
    </location>
</feature>
<feature type="domain" description="Cadherin" evidence="19">
    <location>
        <begin position="1985"/>
        <end position="2086"/>
    </location>
</feature>
<keyword evidence="6 12" id="KW-0106">Calcium</keyword>
<feature type="domain" description="Cadherin" evidence="19">
    <location>
        <begin position="937"/>
        <end position="1043"/>
    </location>
</feature>
<dbReference type="PROSITE" id="PS00022">
    <property type="entry name" value="EGF_1"/>
    <property type="match status" value="3"/>
</dbReference>
<dbReference type="FunFam" id="2.60.40.60:FF:000051">
    <property type="entry name" value="FAT atypical cadherin 1"/>
    <property type="match status" value="1"/>
</dbReference>
<feature type="domain" description="Cadherin" evidence="19">
    <location>
        <begin position="1044"/>
        <end position="1148"/>
    </location>
</feature>
<feature type="compositionally biased region" description="Low complexity" evidence="14">
    <location>
        <begin position="4477"/>
        <end position="4489"/>
    </location>
</feature>
<evidence type="ECO:0000256" key="13">
    <source>
        <dbReference type="PROSITE-ProRule" id="PRU00076"/>
    </source>
</evidence>